<dbReference type="Pfam" id="PF14606">
    <property type="entry name" value="Lipase_GDSL_3"/>
    <property type="match status" value="1"/>
</dbReference>
<dbReference type="Proteomes" id="UP001337305">
    <property type="component" value="Unassembled WGS sequence"/>
</dbReference>
<evidence type="ECO:0000313" key="4">
    <source>
        <dbReference type="EMBL" id="MEF3832353.1"/>
    </source>
</evidence>
<protein>
    <submittedName>
        <fullName evidence="4">SGNH/GDSL hydrolase family protein</fullName>
    </submittedName>
</protein>
<dbReference type="GO" id="GO:0016787">
    <property type="term" value="F:hydrolase activity"/>
    <property type="evidence" value="ECO:0007669"/>
    <property type="project" value="UniProtKB-KW"/>
</dbReference>
<evidence type="ECO:0000259" key="2">
    <source>
        <dbReference type="Pfam" id="PF14606"/>
    </source>
</evidence>
<reference evidence="4 5" key="1">
    <citation type="submission" date="2022-09" db="EMBL/GenBank/DDBJ databases">
        <title>Genome sequencing of Flavivirga sp. MEBiC05379.</title>
        <authorList>
            <person name="Oh H.-M."/>
            <person name="Kwon K.K."/>
            <person name="Park M.J."/>
            <person name="Yang S.-H."/>
        </authorList>
    </citation>
    <scope>NUCLEOTIDE SEQUENCE [LARGE SCALE GENOMIC DNA]</scope>
    <source>
        <strain evidence="4 5">MEBiC05379</strain>
    </source>
</reference>
<dbReference type="SUPFAM" id="SSF52266">
    <property type="entry name" value="SGNH hydrolase"/>
    <property type="match status" value="2"/>
</dbReference>
<feature type="domain" description="SGNH hydrolase-type esterase" evidence="2">
    <location>
        <begin position="187"/>
        <end position="369"/>
    </location>
</feature>
<evidence type="ECO:0000259" key="3">
    <source>
        <dbReference type="Pfam" id="PF14607"/>
    </source>
</evidence>
<dbReference type="InterPro" id="IPR032740">
    <property type="entry name" value="GxDLY"/>
</dbReference>
<organism evidence="4 5">
    <name type="scientific">Flavivirga spongiicola</name>
    <dbReference type="NCBI Taxonomy" id="421621"/>
    <lineage>
        <taxon>Bacteria</taxon>
        <taxon>Pseudomonadati</taxon>
        <taxon>Bacteroidota</taxon>
        <taxon>Flavobacteriia</taxon>
        <taxon>Flavobacteriales</taxon>
        <taxon>Flavobacteriaceae</taxon>
        <taxon>Flavivirga</taxon>
    </lineage>
</organism>
<dbReference type="InterPro" id="IPR036514">
    <property type="entry name" value="SGNH_hydro_sf"/>
</dbReference>
<comment type="caution">
    <text evidence="4">The sequence shown here is derived from an EMBL/GenBank/DDBJ whole genome shotgun (WGS) entry which is preliminary data.</text>
</comment>
<keyword evidence="5" id="KW-1185">Reference proteome</keyword>
<accession>A0ABU7XNR1</accession>
<dbReference type="Gene3D" id="2.60.120.260">
    <property type="entry name" value="Galactose-binding domain-like"/>
    <property type="match status" value="1"/>
</dbReference>
<sequence>MKSRFFLISIVLIFQSQIINSQEDNGLSWWHPLNCEFQVIEGQGWFKNLESGFDRLPLEAKEKVRKPLWNLSKNTAGLSIRFTSNASEISVKYKLKGSLSMPHMPSTGVSGLDLYAKNSDGQWVWVKGDYSFGDYSTYHYVKLKPNDAYHAKGREYKLILPLYNTVDSLKIGVPKESLFMPLPIREEKPIVVYGTSIAQGACASRPGMAWTSILERKMDRPLINLGFSGNGRLEEEVIDFVAEISAKVYILDCLPNLAANENRTLSDVKKRILSSVRLLKNENPETPILLVEHAGYSDEMIHLNRKKEVSDLNKIMKEAYSQLLSEGTKKIYLLTKEEINLTKDSTVDGTHPNDLGMQYYANAYEKALRTVFKEPMGTISTTKPVTQDRDADVYNWNLRHQSILASNNKKAPKICFIGNSIVHQWGGIPDMPIANGADSWNRNFEALGVKNFGYGWDRIENVLWRVYHGELDGFDAEQIILKIGTNNLHLNTDDEIIKGLHFLVDAIKERQPKAKITLIGILPRRDYEERIRILNLEIRKATQTLDVNYLLIGDALLTPDTKIDETLFRDGLHPNTKGYNIIAPLISSYLRSN</sequence>
<proteinExistence type="predicted"/>
<keyword evidence="4" id="KW-0378">Hydrolase</keyword>
<dbReference type="Pfam" id="PF13472">
    <property type="entry name" value="Lipase_GDSL_2"/>
    <property type="match status" value="1"/>
</dbReference>
<dbReference type="EMBL" id="JAODOP010000004">
    <property type="protein sequence ID" value="MEF3832353.1"/>
    <property type="molecule type" value="Genomic_DNA"/>
</dbReference>
<dbReference type="PANTHER" id="PTHR30383">
    <property type="entry name" value="THIOESTERASE 1/PROTEASE 1/LYSOPHOSPHOLIPASE L1"/>
    <property type="match status" value="1"/>
</dbReference>
<dbReference type="InterPro" id="IPR051532">
    <property type="entry name" value="Ester_Hydrolysis_Enzymes"/>
</dbReference>
<dbReference type="Pfam" id="PF14607">
    <property type="entry name" value="GxDLY"/>
    <property type="match status" value="1"/>
</dbReference>
<evidence type="ECO:0000259" key="1">
    <source>
        <dbReference type="Pfam" id="PF13472"/>
    </source>
</evidence>
<dbReference type="Gene3D" id="3.40.50.1110">
    <property type="entry name" value="SGNH hydrolase"/>
    <property type="match status" value="2"/>
</dbReference>
<dbReference type="RefSeq" id="WP_303304734.1">
    <property type="nucleotide sequence ID" value="NZ_JAODOP010000004.1"/>
</dbReference>
<evidence type="ECO:0000313" key="5">
    <source>
        <dbReference type="Proteomes" id="UP001337305"/>
    </source>
</evidence>
<dbReference type="PANTHER" id="PTHR30383:SF5">
    <property type="entry name" value="SGNH HYDROLASE-TYPE ESTERASE DOMAIN-CONTAINING PROTEIN"/>
    <property type="match status" value="1"/>
</dbReference>
<feature type="domain" description="SGNH hydrolase-type esterase N-terminal" evidence="3">
    <location>
        <begin position="28"/>
        <end position="177"/>
    </location>
</feature>
<name>A0ABU7XNR1_9FLAO</name>
<dbReference type="InterPro" id="IPR013830">
    <property type="entry name" value="SGNH_hydro"/>
</dbReference>
<gene>
    <name evidence="4" type="ORF">N1F79_04375</name>
</gene>
<feature type="domain" description="SGNH hydrolase-type esterase" evidence="1">
    <location>
        <begin position="416"/>
        <end position="580"/>
    </location>
</feature>